<dbReference type="InterPro" id="IPR044060">
    <property type="entry name" value="Bacterial_rp_domain"/>
</dbReference>
<feature type="signal peptide" evidence="1">
    <location>
        <begin position="1"/>
        <end position="32"/>
    </location>
</feature>
<dbReference type="OrthoDB" id="9153754at2"/>
<dbReference type="Pfam" id="PF18998">
    <property type="entry name" value="Flg_new_2"/>
    <property type="match status" value="3"/>
</dbReference>
<evidence type="ECO:0000313" key="3">
    <source>
        <dbReference type="Proteomes" id="UP000675920"/>
    </source>
</evidence>
<reference evidence="4" key="1">
    <citation type="submission" date="2025-08" db="UniProtKB">
        <authorList>
            <consortium name="RefSeq"/>
        </authorList>
    </citation>
    <scope>IDENTIFICATION</scope>
</reference>
<feature type="domain" description="Bacterial repeat" evidence="2">
    <location>
        <begin position="238"/>
        <end position="292"/>
    </location>
</feature>
<sequence>MSRTPQSRCLLSVLFRRGRRACAALLLGVALAGCGTDVEVGGPAAGMHRLSVAASGNGSVTSQPAGIQCGPNCTADFADGTRVTLTALPGTGQLFRGWGGECAGSSATCNVTMSANRTVTAVFVPVPPTSVTLTTSVTGGGTLRSTPPGIDCGSTCEASYAVDTVVMLTPTPDLGQVFSGWGGACAGAGLSCSVTMSAARSVSASFAPVAAVLRRLDITRNGNGTIRSQPVGIDCGSTCAASFNDGSSVTLTATPATGQRFTGWSGACAGSGATCTLSLTQDRSVVGNFAAAPAAAAWQTPMLLEASNDFDVANGALTAIASNGDALVMWEQSDGQPDGSARKVWSRRYVAGQGWTTAVAVPGLAGPASYLASGRLFIDGNGVATWIRPNLETRRYTPSAGWSAPFAPPARAAGLLTGAAIDAGGTIRVITSGADVYSIVLPAGTNAWGSWTRIDNGGDLDSRDADLAVSADGSAMSVWRERNPGDSRFSLKAARFLPASGWQTPQVLDSSTDNVSPETPPHVVMDASGNALAVWHQGDSLYTALYGTTGGWSPATEVDTNAVESSFTAQIRVSMTAAGRAVVLWRSGIYALKAMQYAPGTGFTAPVQVNSYGIDPQLGQDADGNAVVVYLAPDRWPAPTTGSDLYARRLVWGEGWSAATPIEPLDGLGAAVNGAFNRDGKAVAAWVRGDTAGSGARRSLWVNLLR</sequence>
<evidence type="ECO:0000256" key="1">
    <source>
        <dbReference type="SAM" id="SignalP"/>
    </source>
</evidence>
<dbReference type="SUPFAM" id="SSF89372">
    <property type="entry name" value="Fucose-specific lectin"/>
    <property type="match status" value="1"/>
</dbReference>
<keyword evidence="1" id="KW-0732">Signal</keyword>
<organism evidence="3 4">
    <name type="scientific">Derxia gummosa DSM 723</name>
    <dbReference type="NCBI Taxonomy" id="1121388"/>
    <lineage>
        <taxon>Bacteria</taxon>
        <taxon>Pseudomonadati</taxon>
        <taxon>Pseudomonadota</taxon>
        <taxon>Betaproteobacteria</taxon>
        <taxon>Burkholderiales</taxon>
        <taxon>Alcaligenaceae</taxon>
        <taxon>Derxia</taxon>
    </lineage>
</organism>
<dbReference type="AlphaFoldDB" id="A0A8B6X2A9"/>
<proteinExistence type="predicted"/>
<dbReference type="PROSITE" id="PS51257">
    <property type="entry name" value="PROKAR_LIPOPROTEIN"/>
    <property type="match status" value="1"/>
</dbReference>
<evidence type="ECO:0000259" key="2">
    <source>
        <dbReference type="Pfam" id="PF18998"/>
    </source>
</evidence>
<name>A0A8B6X2A9_9BURK</name>
<feature type="chain" id="PRO_5034310765" evidence="1">
    <location>
        <begin position="33"/>
        <end position="706"/>
    </location>
</feature>
<feature type="domain" description="Bacterial repeat" evidence="2">
    <location>
        <begin position="153"/>
        <end position="209"/>
    </location>
</feature>
<feature type="domain" description="Bacterial repeat" evidence="2">
    <location>
        <begin position="50"/>
        <end position="125"/>
    </location>
</feature>
<protein>
    <submittedName>
        <fullName evidence="4">InlB B-repeat-containing protein</fullName>
    </submittedName>
</protein>
<keyword evidence="3" id="KW-1185">Reference proteome</keyword>
<dbReference type="Proteomes" id="UP000675920">
    <property type="component" value="Unplaced"/>
</dbReference>
<evidence type="ECO:0000313" key="4">
    <source>
        <dbReference type="RefSeq" id="WP_028310555.1"/>
    </source>
</evidence>
<accession>A0A8B6X2A9</accession>
<dbReference type="RefSeq" id="WP_028310555.1">
    <property type="nucleotide sequence ID" value="NZ_AXWS01000007.1"/>
</dbReference>